<gene>
    <name evidence="2" type="ORF">SPF06_05900</name>
</gene>
<dbReference type="Proteomes" id="UP001304769">
    <property type="component" value="Unassembled WGS sequence"/>
</dbReference>
<proteinExistence type="predicted"/>
<protein>
    <submittedName>
        <fullName evidence="2">DUF4192 domain-containing protein</fullName>
    </submittedName>
</protein>
<comment type="caution">
    <text evidence="2">The sequence shown here is derived from an EMBL/GenBank/DDBJ whole genome shotgun (WGS) entry which is preliminary data.</text>
</comment>
<evidence type="ECO:0000313" key="3">
    <source>
        <dbReference type="Proteomes" id="UP001304769"/>
    </source>
</evidence>
<organism evidence="2 3">
    <name type="scientific">Sinomonas terricola</name>
    <dbReference type="NCBI Taxonomy" id="3110330"/>
    <lineage>
        <taxon>Bacteria</taxon>
        <taxon>Bacillati</taxon>
        <taxon>Actinomycetota</taxon>
        <taxon>Actinomycetes</taxon>
        <taxon>Micrococcales</taxon>
        <taxon>Micrococcaceae</taxon>
        <taxon>Sinomonas</taxon>
    </lineage>
</organism>
<reference evidence="2 3" key="1">
    <citation type="submission" date="2023-12" db="EMBL/GenBank/DDBJ databases">
        <title>Sinomonas terricola sp. nov, isolated from litchi orchard soil in Guangdong, PR China.</title>
        <authorList>
            <person name="Jiaxin W."/>
            <person name="Yang Z."/>
            <person name="Honghui Z."/>
        </authorList>
    </citation>
    <scope>NUCLEOTIDE SEQUENCE [LARGE SCALE GENOMIC DNA]</scope>
    <source>
        <strain evidence="2 3">JGH33</strain>
    </source>
</reference>
<evidence type="ECO:0000256" key="1">
    <source>
        <dbReference type="SAM" id="MobiDB-lite"/>
    </source>
</evidence>
<name>A0ABU5T3L8_9MICC</name>
<sequence>MDETTCDHPDGNGFPEGLSPVPGALCIREPEDLLGFIPHTIGEWPRESLVAVSIGAGSVGVTVRVDLPPRGEELDLGEYADAVVGHLVTDVLAEGAVFALYTAEPWAAVESPPRSRLVEALQGAFAEAGLPLLDAWLVGDRFWRSLLCERSSCCPWPGKPLETIAASALGTELVFRGSTYERFDPEPEASTGRGTSGDGVTPRALGRDRSAAAPRAAAPSGAAAEALLERLRGSADSWWEPPVFAAALAAWDATLGSDRVPEPHRVALLAATLARPAIRDAVMVSAAIGGRAAWRGSLALDGSLSASGPIPELPGGLGPGEVERLLTAWSAQDGPSESAALEFGAALLGATRTAPDWERIARLERLARRLTEFEDPEVRAPALSLLGWICWIRGRGTKAAGHFRRVLSVQPGYRFAKLFGGMIESGELAGWAKRPETAWRRLKDVA</sequence>
<dbReference type="InterPro" id="IPR025447">
    <property type="entry name" value="DUF4192"/>
</dbReference>
<keyword evidence="3" id="KW-1185">Reference proteome</keyword>
<evidence type="ECO:0000313" key="2">
    <source>
        <dbReference type="EMBL" id="MEA5454254.1"/>
    </source>
</evidence>
<feature type="region of interest" description="Disordered" evidence="1">
    <location>
        <begin position="183"/>
        <end position="216"/>
    </location>
</feature>
<dbReference type="Pfam" id="PF13830">
    <property type="entry name" value="DUF4192"/>
    <property type="match status" value="2"/>
</dbReference>
<dbReference type="RefSeq" id="WP_323278062.1">
    <property type="nucleotide sequence ID" value="NZ_JAYGGQ010000003.1"/>
</dbReference>
<dbReference type="EMBL" id="JAYGGQ010000003">
    <property type="protein sequence ID" value="MEA5454254.1"/>
    <property type="molecule type" value="Genomic_DNA"/>
</dbReference>
<accession>A0ABU5T3L8</accession>